<feature type="transmembrane region" description="Helical" evidence="1">
    <location>
        <begin position="151"/>
        <end position="179"/>
    </location>
</feature>
<sequence>MTFVYKHLLEMKRSSRFIFIDGNSIFIAISVGIASKFIEHNTVSIYITLGTLIYMQYFTTTFGRLKTELLKPYIYMIPESSFKKILAASASSIFKPCVDSILIFGIMAVVGGVDILQCIFMALAYSASGFLFVGLSVVYQRLLNDQPNKIAQVFIGIYLLILVLAPGVAASVLITVYVLPESLIFLSTLPYTIVSMLIAFIMFFACRNLLDRSDYSERI</sequence>
<evidence type="ECO:0000313" key="2">
    <source>
        <dbReference type="EMBL" id="CUH92712.1"/>
    </source>
</evidence>
<name>A0A0K8J5H6_9FIRM</name>
<dbReference type="KEGG" id="hsd:SD1D_1166"/>
<feature type="transmembrane region" description="Helical" evidence="1">
    <location>
        <begin position="17"/>
        <end position="38"/>
    </location>
</feature>
<organism evidence="2 3">
    <name type="scientific">Herbinix luporum</name>
    <dbReference type="NCBI Taxonomy" id="1679721"/>
    <lineage>
        <taxon>Bacteria</taxon>
        <taxon>Bacillati</taxon>
        <taxon>Bacillota</taxon>
        <taxon>Clostridia</taxon>
        <taxon>Lachnospirales</taxon>
        <taxon>Lachnospiraceae</taxon>
        <taxon>Herbinix</taxon>
    </lineage>
</organism>
<reference evidence="3" key="1">
    <citation type="submission" date="2015-09" db="EMBL/GenBank/DDBJ databases">
        <authorList>
            <person name="Wibberg D."/>
        </authorList>
    </citation>
    <scope>NUCLEOTIDE SEQUENCE [LARGE SCALE GENOMIC DNA]</scope>
    <source>
        <strain evidence="3">SD1D</strain>
    </source>
</reference>
<keyword evidence="1" id="KW-1133">Transmembrane helix</keyword>
<proteinExistence type="predicted"/>
<evidence type="ECO:0000313" key="3">
    <source>
        <dbReference type="Proteomes" id="UP000196053"/>
    </source>
</evidence>
<keyword evidence="3" id="KW-1185">Reference proteome</keyword>
<feature type="transmembrane region" description="Helical" evidence="1">
    <location>
        <begin position="119"/>
        <end position="139"/>
    </location>
</feature>
<keyword evidence="1" id="KW-0472">Membrane</keyword>
<keyword evidence="1" id="KW-0812">Transmembrane</keyword>
<feature type="transmembrane region" description="Helical" evidence="1">
    <location>
        <begin position="85"/>
        <end position="113"/>
    </location>
</feature>
<evidence type="ECO:0000256" key="1">
    <source>
        <dbReference type="SAM" id="Phobius"/>
    </source>
</evidence>
<dbReference type="Pfam" id="PF16962">
    <property type="entry name" value="ABC_export"/>
    <property type="match status" value="1"/>
</dbReference>
<accession>A0A0K8J5H6</accession>
<gene>
    <name evidence="2" type="ORF">SD1D_1166</name>
</gene>
<dbReference type="InterPro" id="IPR031584">
    <property type="entry name" value="Put_ABC_export"/>
</dbReference>
<evidence type="ECO:0008006" key="4">
    <source>
        <dbReference type="Google" id="ProtNLM"/>
    </source>
</evidence>
<protein>
    <recommendedName>
        <fullName evidence="4">ABC-2 transporter permease</fullName>
    </recommendedName>
</protein>
<feature type="transmembrane region" description="Helical" evidence="1">
    <location>
        <begin position="44"/>
        <end position="65"/>
    </location>
</feature>
<dbReference type="AlphaFoldDB" id="A0A0K8J5H6"/>
<dbReference type="Proteomes" id="UP000196053">
    <property type="component" value="Chromosome I"/>
</dbReference>
<dbReference type="EMBL" id="LN879430">
    <property type="protein sequence ID" value="CUH92712.1"/>
    <property type="molecule type" value="Genomic_DNA"/>
</dbReference>
<feature type="transmembrane region" description="Helical" evidence="1">
    <location>
        <begin position="191"/>
        <end position="210"/>
    </location>
</feature>